<dbReference type="KEGG" id="salw:CP975_28895"/>
<accession>A0A5J6HWK4</accession>
<organism evidence="2 3">
    <name type="scientific">Streptomyces alboniger</name>
    <dbReference type="NCBI Taxonomy" id="132473"/>
    <lineage>
        <taxon>Bacteria</taxon>
        <taxon>Bacillati</taxon>
        <taxon>Actinomycetota</taxon>
        <taxon>Actinomycetes</taxon>
        <taxon>Kitasatosporales</taxon>
        <taxon>Streptomycetaceae</taxon>
        <taxon>Streptomyces</taxon>
        <taxon>Streptomyces aurantiacus group</taxon>
    </lineage>
</organism>
<reference evidence="2 3" key="1">
    <citation type="submission" date="2017-09" db="EMBL/GenBank/DDBJ databases">
        <authorList>
            <person name="Lee N."/>
            <person name="Cho B.-K."/>
        </authorList>
    </citation>
    <scope>NUCLEOTIDE SEQUENCE [LARGE SCALE GENOMIC DNA]</scope>
    <source>
        <strain evidence="2 3">ATCC 12461</strain>
    </source>
</reference>
<protein>
    <submittedName>
        <fullName evidence="2">Uncharacterized protein</fullName>
    </submittedName>
</protein>
<dbReference type="EMBL" id="CP023695">
    <property type="protein sequence ID" value="QEV21035.1"/>
    <property type="molecule type" value="Genomic_DNA"/>
</dbReference>
<feature type="region of interest" description="Disordered" evidence="1">
    <location>
        <begin position="35"/>
        <end position="64"/>
    </location>
</feature>
<dbReference type="OrthoDB" id="3078176at2"/>
<proteinExistence type="predicted"/>
<evidence type="ECO:0000313" key="2">
    <source>
        <dbReference type="EMBL" id="QEV21035.1"/>
    </source>
</evidence>
<gene>
    <name evidence="2" type="ORF">CP975_28895</name>
</gene>
<sequence length="64" mass="6753">MAQWVLDHVLHGPPVPVPSYGFDLTPVVAHSLRRASTARDGGGNRCGRTLPPALPPTMTSAHGQ</sequence>
<name>A0A5J6HWK4_STRAD</name>
<evidence type="ECO:0000313" key="3">
    <source>
        <dbReference type="Proteomes" id="UP000326553"/>
    </source>
</evidence>
<evidence type="ECO:0000256" key="1">
    <source>
        <dbReference type="SAM" id="MobiDB-lite"/>
    </source>
</evidence>
<dbReference type="AlphaFoldDB" id="A0A5J6HWK4"/>
<dbReference type="Proteomes" id="UP000326553">
    <property type="component" value="Chromosome"/>
</dbReference>
<keyword evidence="3" id="KW-1185">Reference proteome</keyword>